<accession>A0A9J7DFK6</accession>
<evidence type="ECO:0000313" key="6">
    <source>
        <dbReference type="Proteomes" id="UP001652621"/>
    </source>
</evidence>
<dbReference type="PROSITE" id="PS51144">
    <property type="entry name" value="ALPHA_CA_2"/>
    <property type="match status" value="1"/>
</dbReference>
<dbReference type="GO" id="GO:0004089">
    <property type="term" value="F:carbonate dehydratase activity"/>
    <property type="evidence" value="ECO:0007669"/>
    <property type="project" value="UniProtKB-UniRule"/>
</dbReference>
<dbReference type="SUPFAM" id="SSF51069">
    <property type="entry name" value="Carbonic anhydrase"/>
    <property type="match status" value="1"/>
</dbReference>
<dbReference type="VEuPathDB" id="VectorBase:MDOMA2_015636"/>
<dbReference type="Pfam" id="PF00194">
    <property type="entry name" value="Carb_anhydrase"/>
    <property type="match status" value="1"/>
</dbReference>
<comment type="cofactor">
    <cofactor evidence="4">
        <name>Zn(2+)</name>
        <dbReference type="ChEBI" id="CHEBI:29105"/>
    </cofactor>
</comment>
<comment type="function">
    <text evidence="4">Reversible hydration of carbon dioxide.</text>
</comment>
<dbReference type="GO" id="GO:0008270">
    <property type="term" value="F:zinc ion binding"/>
    <property type="evidence" value="ECO:0007669"/>
    <property type="project" value="UniProtKB-UniRule"/>
</dbReference>
<reference evidence="7" key="1">
    <citation type="submission" date="2025-08" db="UniProtKB">
        <authorList>
            <consortium name="RefSeq"/>
        </authorList>
    </citation>
    <scope>IDENTIFICATION</scope>
    <source>
        <strain evidence="7">Aabys</strain>
        <tissue evidence="7">Whole body</tissue>
    </source>
</reference>
<dbReference type="SMART" id="SM01057">
    <property type="entry name" value="Carb_anhydrase"/>
    <property type="match status" value="1"/>
</dbReference>
<feature type="domain" description="Alpha-carbonic anhydrase" evidence="5">
    <location>
        <begin position="15"/>
        <end position="271"/>
    </location>
</feature>
<protein>
    <recommendedName>
        <fullName evidence="4">Carbonic anhydrase</fullName>
        <ecNumber evidence="4">4.2.1.1</ecNumber>
    </recommendedName>
</protein>
<feature type="signal peptide" evidence="4">
    <location>
        <begin position="1"/>
        <end position="16"/>
    </location>
</feature>
<proteinExistence type="inferred from homology"/>
<evidence type="ECO:0000256" key="2">
    <source>
        <dbReference type="ARBA" id="ARBA00022723"/>
    </source>
</evidence>
<dbReference type="GeneID" id="101891235"/>
<sequence length="272" mass="30506">MFKAWFLLVYIRSVAAWNYKEQEKWSEKHPTCGSVQRQSPIAFNTNEAFLKITSTIKYSNYADPHNARISNNGHGIDIRLLGSGVKPTISGGPLPEGDTYQFDNVHIHWGLTDDLGSEHRVNNKHFSAEVHAVHYNTKYPNATGAFGFPDGIAVVTTFYRTNSSKLFLGLQNISIAAPPLPKSYFKLGNFKLADLFGDLGYLKKGFYTYVGSLTTPPCAEAVTWIIYTTPIDVSPEQLMPFRSVSDAHGNVLVNNCRQLQKLNGRKVYFVQY</sequence>
<gene>
    <name evidence="7" type="primary">LOC101891235</name>
</gene>
<name>A0A9J7DFK6_MUSDO</name>
<dbReference type="CDD" id="cd00326">
    <property type="entry name" value="alpha_CA"/>
    <property type="match status" value="1"/>
</dbReference>
<dbReference type="PANTHER" id="PTHR18952">
    <property type="entry name" value="CARBONIC ANHYDRASE"/>
    <property type="match status" value="1"/>
</dbReference>
<dbReference type="Proteomes" id="UP001652621">
    <property type="component" value="Unplaced"/>
</dbReference>
<keyword evidence="6" id="KW-1185">Reference proteome</keyword>
<comment type="similarity">
    <text evidence="1 4">Belongs to the alpha-carbonic anhydrase family.</text>
</comment>
<keyword evidence="4" id="KW-0732">Signal</keyword>
<dbReference type="InterPro" id="IPR036398">
    <property type="entry name" value="CA_dom_sf"/>
</dbReference>
<dbReference type="AlphaFoldDB" id="A0A9J7DFK6"/>
<dbReference type="OrthoDB" id="429145at2759"/>
<dbReference type="GO" id="GO:0005737">
    <property type="term" value="C:cytoplasm"/>
    <property type="evidence" value="ECO:0007669"/>
    <property type="project" value="TreeGrafter"/>
</dbReference>
<evidence type="ECO:0000256" key="4">
    <source>
        <dbReference type="RuleBase" id="RU367011"/>
    </source>
</evidence>
<evidence type="ECO:0000256" key="3">
    <source>
        <dbReference type="ARBA" id="ARBA00022833"/>
    </source>
</evidence>
<dbReference type="KEGG" id="mde:101891235"/>
<dbReference type="InterPro" id="IPR018338">
    <property type="entry name" value="Carbonic_anhydrase_a-class_CS"/>
</dbReference>
<dbReference type="Gene3D" id="3.10.200.10">
    <property type="entry name" value="Alpha carbonic anhydrase"/>
    <property type="match status" value="1"/>
</dbReference>
<comment type="catalytic activity">
    <reaction evidence="4">
        <text>hydrogencarbonate + H(+) = CO2 + H2O</text>
        <dbReference type="Rhea" id="RHEA:10748"/>
        <dbReference type="ChEBI" id="CHEBI:15377"/>
        <dbReference type="ChEBI" id="CHEBI:15378"/>
        <dbReference type="ChEBI" id="CHEBI:16526"/>
        <dbReference type="ChEBI" id="CHEBI:17544"/>
        <dbReference type="EC" id="4.2.1.1"/>
    </reaction>
</comment>
<dbReference type="EC" id="4.2.1.1" evidence="4"/>
<dbReference type="RefSeq" id="XP_019892658.2">
    <property type="nucleotide sequence ID" value="XM_020037099.2"/>
</dbReference>
<dbReference type="PANTHER" id="PTHR18952:SF124">
    <property type="entry name" value="CARBONIC ANHYDRASE 7"/>
    <property type="match status" value="1"/>
</dbReference>
<dbReference type="InterPro" id="IPR001148">
    <property type="entry name" value="CA_dom"/>
</dbReference>
<keyword evidence="2 4" id="KW-0479">Metal-binding</keyword>
<evidence type="ECO:0000256" key="1">
    <source>
        <dbReference type="ARBA" id="ARBA00010718"/>
    </source>
</evidence>
<keyword evidence="4" id="KW-0456">Lyase</keyword>
<dbReference type="InterPro" id="IPR023561">
    <property type="entry name" value="Carbonic_anhydrase_a-class"/>
</dbReference>
<evidence type="ECO:0000313" key="7">
    <source>
        <dbReference type="RefSeq" id="XP_019892658.2"/>
    </source>
</evidence>
<dbReference type="PROSITE" id="PS00162">
    <property type="entry name" value="ALPHA_CA_1"/>
    <property type="match status" value="1"/>
</dbReference>
<organism evidence="6 7">
    <name type="scientific">Musca domestica</name>
    <name type="common">House fly</name>
    <dbReference type="NCBI Taxonomy" id="7370"/>
    <lineage>
        <taxon>Eukaryota</taxon>
        <taxon>Metazoa</taxon>
        <taxon>Ecdysozoa</taxon>
        <taxon>Arthropoda</taxon>
        <taxon>Hexapoda</taxon>
        <taxon>Insecta</taxon>
        <taxon>Pterygota</taxon>
        <taxon>Neoptera</taxon>
        <taxon>Endopterygota</taxon>
        <taxon>Diptera</taxon>
        <taxon>Brachycera</taxon>
        <taxon>Muscomorpha</taxon>
        <taxon>Muscoidea</taxon>
        <taxon>Muscidae</taxon>
        <taxon>Musca</taxon>
    </lineage>
</organism>
<feature type="chain" id="PRO_5045000500" description="Carbonic anhydrase" evidence="4">
    <location>
        <begin position="17"/>
        <end position="272"/>
    </location>
</feature>
<evidence type="ECO:0000259" key="5">
    <source>
        <dbReference type="PROSITE" id="PS51144"/>
    </source>
</evidence>
<keyword evidence="3 4" id="KW-0862">Zinc</keyword>